<sequence length="913" mass="95849">MTASLAILALAAATGSAPAGPAAPAQTNAAAVGAPMLGTTQADREDLLLFSVQLDGTTISEALTAYGDPVDPLLPLGELTRLLELPLDIDVANGVASGRIGEGQRPITIDLKSGQALIGGKVVALIPPDSLVTETDIYLRASLVAKLLPLKIASVADEMILTLQATEKLPLQAQRERLARMAGLAGQPEAQDDAMRVATPYRWISAPAFDFTTELGYNSEGTNGGGRSVTRFEGRVAGDLLKAGFNAWIATDDRGDPVSARLAFTRRSEEGRLLGGLGGTSASLGDVFTPPQVVGARSLGGAGFVFSSSRLDQASVFQRINLRGELPLGYDAELYVNDILRSAQRGSGAQGRYEFNDIPLVRGRNALRVVLYGPRGERIERTRVINVGGGQLAAGKTTIDLGVVSQDRTVIDLSDANLSGFSKGKGDLRATFNIAHGITEHLTIAAGLSRFTDFGGVSHTVGSVGTRNSLLGLAVQTDLASDFSGGRAASLGLAGRIKGVSFLGRHVEYGGGFADEANTAFDPSRPMRRYSEVVFDLAVPLPGSIGLPVSGRFERAQFIDGGQTLSARARTTANVGQTLLAIGADYSRRTQGSFSDTRINANLGAMRLVDYKWQLRATADFRVKPGARLETLGVAADRAIGERYSLRLGATRNFGGNDTALQAGLTARLPMATATLGGDWSTGQNRWRVGLQLNFGIARDPLKGRYRMTPPGPANGASAALLAFIDANANGRRDEGEEAVSGVLVQGGGLKAVTDDQGRAFVTGLGDGTTTSLRADISGTDTVFVAPPPQNIQFAARAGGIARIDYPLVPTSELVTRIRFRGRDGSLGGLSAVKVRLVSPKGEVAHGMTEFDGTVVFDEVKPGKYAIEIDADQAARLGMHLKEPIFAVVGADGRGVDVSGEVAFNDPVQMVKR</sequence>
<evidence type="ECO:0000256" key="1">
    <source>
        <dbReference type="SAM" id="SignalP"/>
    </source>
</evidence>
<evidence type="ECO:0000313" key="2">
    <source>
        <dbReference type="EMBL" id="MBF9152066.1"/>
    </source>
</evidence>
<keyword evidence="1" id="KW-0732">Signal</keyword>
<gene>
    <name evidence="2" type="ORF">I2488_13720</name>
</gene>
<dbReference type="InterPro" id="IPR013783">
    <property type="entry name" value="Ig-like_fold"/>
</dbReference>
<dbReference type="Proteomes" id="UP000600799">
    <property type="component" value="Unassembled WGS sequence"/>
</dbReference>
<organism evidence="2 3">
    <name type="scientific">Novosphingobium jiangmenense</name>
    <dbReference type="NCBI Taxonomy" id="2791981"/>
    <lineage>
        <taxon>Bacteria</taxon>
        <taxon>Pseudomonadati</taxon>
        <taxon>Pseudomonadota</taxon>
        <taxon>Alphaproteobacteria</taxon>
        <taxon>Sphingomonadales</taxon>
        <taxon>Sphingomonadaceae</taxon>
        <taxon>Novosphingobium</taxon>
    </lineage>
</organism>
<dbReference type="EMBL" id="JADQDC010000009">
    <property type="protein sequence ID" value="MBF9152066.1"/>
    <property type="molecule type" value="Genomic_DNA"/>
</dbReference>
<proteinExistence type="predicted"/>
<protein>
    <recommendedName>
        <fullName evidence="4">Fimbrial biogenesis outer membrane usher protein</fullName>
    </recommendedName>
</protein>
<comment type="caution">
    <text evidence="2">The sequence shown here is derived from an EMBL/GenBank/DDBJ whole genome shotgun (WGS) entry which is preliminary data.</text>
</comment>
<evidence type="ECO:0008006" key="4">
    <source>
        <dbReference type="Google" id="ProtNLM"/>
    </source>
</evidence>
<name>A0ABS0HIL4_9SPHN</name>
<dbReference type="RefSeq" id="WP_196276378.1">
    <property type="nucleotide sequence ID" value="NZ_JADQDC010000009.1"/>
</dbReference>
<accession>A0ABS0HIL4</accession>
<feature type="chain" id="PRO_5046423577" description="Fimbrial biogenesis outer membrane usher protein" evidence="1">
    <location>
        <begin position="20"/>
        <end position="913"/>
    </location>
</feature>
<keyword evidence="3" id="KW-1185">Reference proteome</keyword>
<reference evidence="2 3" key="1">
    <citation type="submission" date="2020-11" db="EMBL/GenBank/DDBJ databases">
        <title>The genome sequence of Novosphingobium sp. 1Y9A.</title>
        <authorList>
            <person name="Liu Y."/>
        </authorList>
    </citation>
    <scope>NUCLEOTIDE SEQUENCE [LARGE SCALE GENOMIC DNA]</scope>
    <source>
        <strain evidence="2 3">1Y9A</strain>
    </source>
</reference>
<dbReference type="Gene3D" id="2.60.40.10">
    <property type="entry name" value="Immunoglobulins"/>
    <property type="match status" value="1"/>
</dbReference>
<feature type="signal peptide" evidence="1">
    <location>
        <begin position="1"/>
        <end position="19"/>
    </location>
</feature>
<evidence type="ECO:0000313" key="3">
    <source>
        <dbReference type="Proteomes" id="UP000600799"/>
    </source>
</evidence>